<evidence type="ECO:0000256" key="4">
    <source>
        <dbReference type="ARBA" id="ARBA00023015"/>
    </source>
</evidence>
<dbReference type="GO" id="GO:0016592">
    <property type="term" value="C:mediator complex"/>
    <property type="evidence" value="ECO:0007669"/>
    <property type="project" value="UniProtKB-UniRule"/>
</dbReference>
<evidence type="ECO:0000256" key="7">
    <source>
        <dbReference type="ARBA" id="ARBA00023242"/>
    </source>
</evidence>
<dbReference type="KEGG" id="ppa:PAS_chr1-1_0288"/>
<dbReference type="GO" id="GO:0006357">
    <property type="term" value="P:regulation of transcription by RNA polymerase II"/>
    <property type="evidence" value="ECO:0007669"/>
    <property type="project" value="TreeGrafter"/>
</dbReference>
<keyword evidence="7 8" id="KW-0539">Nucleus</keyword>
<evidence type="ECO:0000256" key="8">
    <source>
        <dbReference type="RuleBase" id="RU366036"/>
    </source>
</evidence>
<comment type="subcellular location">
    <subcellularLocation>
        <location evidence="1 8">Nucleus</location>
    </subcellularLocation>
</comment>
<reference evidence="9 10" key="1">
    <citation type="journal article" date="2009" name="Nat. Biotechnol.">
        <title>Genome sequence of the recombinant protein production host Pichia pastoris.</title>
        <authorList>
            <person name="De Schutter K."/>
            <person name="Lin Y.C."/>
            <person name="Tiels P."/>
            <person name="Van Hecke A."/>
            <person name="Glinka S."/>
            <person name="Weber-Lehmann J."/>
            <person name="Rouze P."/>
            <person name="Van de Peer Y."/>
            <person name="Callewaert N."/>
        </authorList>
    </citation>
    <scope>NUCLEOTIDE SEQUENCE [LARGE SCALE GENOMIC DNA]</scope>
    <source>
        <strain evidence="10">GS115 / ATCC 20864</strain>
    </source>
</reference>
<organism evidence="9 10">
    <name type="scientific">Komagataella phaffii (strain GS115 / ATCC 20864)</name>
    <name type="common">Yeast</name>
    <name type="synonym">Pichia pastoris</name>
    <dbReference type="NCBI Taxonomy" id="644223"/>
    <lineage>
        <taxon>Eukaryota</taxon>
        <taxon>Fungi</taxon>
        <taxon>Dikarya</taxon>
        <taxon>Ascomycota</taxon>
        <taxon>Saccharomycotina</taxon>
        <taxon>Pichiomycetes</taxon>
        <taxon>Pichiales</taxon>
        <taxon>Pichiaceae</taxon>
        <taxon>Komagataella</taxon>
    </lineage>
</organism>
<keyword evidence="6 8" id="KW-0804">Transcription</keyword>
<dbReference type="SMR" id="C4QWP0"/>
<keyword evidence="4 8" id="KW-0805">Transcription regulation</keyword>
<dbReference type="eggNOG" id="KOG1510">
    <property type="taxonomic scope" value="Eukaryota"/>
</dbReference>
<proteinExistence type="inferred from homology"/>
<dbReference type="Proteomes" id="UP000000314">
    <property type="component" value="Chromosome 1"/>
</dbReference>
<comment type="subunit">
    <text evidence="8">Component of the Mediator complex.</text>
</comment>
<dbReference type="EMBL" id="FN392319">
    <property type="protein sequence ID" value="CAY67663.1"/>
    <property type="molecule type" value="Genomic_DNA"/>
</dbReference>
<dbReference type="STRING" id="644223.C4QWP0"/>
<dbReference type="RefSeq" id="XP_002489944.1">
    <property type="nucleotide sequence ID" value="XM_002489899.1"/>
</dbReference>
<accession>C4QWP0</accession>
<keyword evidence="5 8" id="KW-0010">Activator</keyword>
<dbReference type="GeneID" id="8196789"/>
<evidence type="ECO:0000256" key="1">
    <source>
        <dbReference type="ARBA" id="ARBA00004123"/>
    </source>
</evidence>
<gene>
    <name evidence="9" type="ordered locus">PAS_chr1-1_0288</name>
</gene>
<keyword evidence="10" id="KW-1185">Reference proteome</keyword>
<comment type="function">
    <text evidence="8">Component of the Mediator complex, a coactivator involved in the regulated transcription of nearly all RNA polymerase II-dependent genes. Mediator functions as a bridge to convey information from gene-specific regulatory proteins to the basal RNA polymerase II transcription machinery. Mediator is recruited to promoters by direct interactions with regulatory proteins and serves as a scaffold for the assembly of a functional preinitiation complex with RNA polymerase II and the general transcription factors.</text>
</comment>
<sequence>MADRLTQLQVCLDQLIEQFSATIHYVDQHHDSVNLPENDPKIVDPDLTPDSEFDFKNTINELSSDILLKTRQILAIIDSLPGVGVSKKEQMSKIQTLSEELWAMETLKQEKIVQKDDLLDWVNNLIMNLSESIANSRD</sequence>
<dbReference type="FunCoup" id="C4QWP0">
    <property type="interactions" value="287"/>
</dbReference>
<evidence type="ECO:0000313" key="10">
    <source>
        <dbReference type="Proteomes" id="UP000000314"/>
    </source>
</evidence>
<dbReference type="InParanoid" id="C4QWP0"/>
<dbReference type="GO" id="GO:0003712">
    <property type="term" value="F:transcription coregulator activity"/>
    <property type="evidence" value="ECO:0007669"/>
    <property type="project" value="TreeGrafter"/>
</dbReference>
<evidence type="ECO:0000256" key="2">
    <source>
        <dbReference type="ARBA" id="ARBA00005770"/>
    </source>
</evidence>
<dbReference type="PANTHER" id="PTHR13381">
    <property type="entry name" value="RNA POLYMERASE II HOLOENZYME COMPONENT SRB7"/>
    <property type="match status" value="1"/>
</dbReference>
<protein>
    <recommendedName>
        <fullName evidence="3 8">Mediator of RNA polymerase II transcription subunit 21</fullName>
    </recommendedName>
</protein>
<comment type="similarity">
    <text evidence="2 8">Belongs to the Mediator complex subunit 21 family.</text>
</comment>
<dbReference type="OrthoDB" id="526653at2759"/>
<dbReference type="AlphaFoldDB" id="C4QWP0"/>
<evidence type="ECO:0000256" key="6">
    <source>
        <dbReference type="ARBA" id="ARBA00023163"/>
    </source>
</evidence>
<dbReference type="Pfam" id="PF11221">
    <property type="entry name" value="Med21"/>
    <property type="match status" value="1"/>
</dbReference>
<dbReference type="OMA" id="LTTYHDH"/>
<dbReference type="HOGENOM" id="CLU_094271_1_0_1"/>
<dbReference type="PANTHER" id="PTHR13381:SF0">
    <property type="entry name" value="MEDIATOR OF RNA POLYMERASE II TRANSCRIPTION SUBUNIT 21"/>
    <property type="match status" value="1"/>
</dbReference>
<evidence type="ECO:0000256" key="3">
    <source>
        <dbReference type="ARBA" id="ARBA00019691"/>
    </source>
</evidence>
<dbReference type="InterPro" id="IPR037212">
    <property type="entry name" value="Med7/Med21-like"/>
</dbReference>
<name>C4QWP0_KOMPG</name>
<evidence type="ECO:0000256" key="5">
    <source>
        <dbReference type="ARBA" id="ARBA00023159"/>
    </source>
</evidence>
<dbReference type="Gene3D" id="6.10.280.10">
    <property type="entry name" value="Mediator complex, subunit Med21"/>
    <property type="match status" value="1"/>
</dbReference>
<dbReference type="InterPro" id="IPR021384">
    <property type="entry name" value="Mediator_Med21"/>
</dbReference>
<evidence type="ECO:0000313" key="9">
    <source>
        <dbReference type="EMBL" id="CAY67663.1"/>
    </source>
</evidence>
<dbReference type="SUPFAM" id="SSF140718">
    <property type="entry name" value="Mediator hinge subcomplex-like"/>
    <property type="match status" value="1"/>
</dbReference>